<keyword evidence="1" id="KW-0805">Transcription regulation</keyword>
<dbReference type="GO" id="GO:0000976">
    <property type="term" value="F:transcription cis-regulatory region binding"/>
    <property type="evidence" value="ECO:0007669"/>
    <property type="project" value="TreeGrafter"/>
</dbReference>
<dbReference type="Gene3D" id="3.40.50.2300">
    <property type="match status" value="2"/>
</dbReference>
<dbReference type="Pfam" id="PF00356">
    <property type="entry name" value="LacI"/>
    <property type="match status" value="1"/>
</dbReference>
<organism evidence="5 6">
    <name type="scientific">Flavobacterium cupreum</name>
    <dbReference type="NCBI Taxonomy" id="2133766"/>
    <lineage>
        <taxon>Bacteria</taxon>
        <taxon>Pseudomonadati</taxon>
        <taxon>Bacteroidota</taxon>
        <taxon>Flavobacteriia</taxon>
        <taxon>Flavobacteriales</taxon>
        <taxon>Flavobacteriaceae</taxon>
        <taxon>Flavobacterium</taxon>
    </lineage>
</organism>
<comment type="caution">
    <text evidence="5">The sequence shown here is derived from an EMBL/GenBank/DDBJ whole genome shotgun (WGS) entry which is preliminary data.</text>
</comment>
<dbReference type="EMBL" id="QWDM01000022">
    <property type="protein sequence ID" value="RUT67993.1"/>
    <property type="molecule type" value="Genomic_DNA"/>
</dbReference>
<dbReference type="RefSeq" id="WP_127340735.1">
    <property type="nucleotide sequence ID" value="NZ_QWDM01000022.1"/>
</dbReference>
<evidence type="ECO:0000256" key="3">
    <source>
        <dbReference type="ARBA" id="ARBA00023163"/>
    </source>
</evidence>
<gene>
    <name evidence="5" type="ORF">D0817_23565</name>
</gene>
<dbReference type="InterPro" id="IPR010982">
    <property type="entry name" value="Lambda_DNA-bd_dom_sf"/>
</dbReference>
<dbReference type="SUPFAM" id="SSF53822">
    <property type="entry name" value="Periplasmic binding protein-like I"/>
    <property type="match status" value="1"/>
</dbReference>
<evidence type="ECO:0000259" key="4">
    <source>
        <dbReference type="PROSITE" id="PS50932"/>
    </source>
</evidence>
<dbReference type="Pfam" id="PF13377">
    <property type="entry name" value="Peripla_BP_3"/>
    <property type="match status" value="1"/>
</dbReference>
<accession>A0A434A0V0</accession>
<dbReference type="CDD" id="cd01392">
    <property type="entry name" value="HTH_LacI"/>
    <property type="match status" value="1"/>
</dbReference>
<dbReference type="PROSITE" id="PS50932">
    <property type="entry name" value="HTH_LACI_2"/>
    <property type="match status" value="1"/>
</dbReference>
<dbReference type="PANTHER" id="PTHR30146">
    <property type="entry name" value="LACI-RELATED TRANSCRIPTIONAL REPRESSOR"/>
    <property type="match status" value="1"/>
</dbReference>
<name>A0A434A0V0_9FLAO</name>
<keyword evidence="3" id="KW-0804">Transcription</keyword>
<evidence type="ECO:0000313" key="6">
    <source>
        <dbReference type="Proteomes" id="UP000288102"/>
    </source>
</evidence>
<dbReference type="GO" id="GO:0003700">
    <property type="term" value="F:DNA-binding transcription factor activity"/>
    <property type="evidence" value="ECO:0007669"/>
    <property type="project" value="TreeGrafter"/>
</dbReference>
<dbReference type="SUPFAM" id="SSF47413">
    <property type="entry name" value="lambda repressor-like DNA-binding domains"/>
    <property type="match status" value="1"/>
</dbReference>
<proteinExistence type="predicted"/>
<dbReference type="AlphaFoldDB" id="A0A434A0V0"/>
<dbReference type="OrthoDB" id="9803256at2"/>
<dbReference type="InterPro" id="IPR000843">
    <property type="entry name" value="HTH_LacI"/>
</dbReference>
<evidence type="ECO:0000313" key="5">
    <source>
        <dbReference type="EMBL" id="RUT67993.1"/>
    </source>
</evidence>
<dbReference type="PANTHER" id="PTHR30146:SF109">
    <property type="entry name" value="HTH-TYPE TRANSCRIPTIONAL REGULATOR GALS"/>
    <property type="match status" value="1"/>
</dbReference>
<dbReference type="Gene3D" id="1.10.260.40">
    <property type="entry name" value="lambda repressor-like DNA-binding domains"/>
    <property type="match status" value="1"/>
</dbReference>
<feature type="domain" description="HTH lacI-type" evidence="4">
    <location>
        <begin position="6"/>
        <end position="63"/>
    </location>
</feature>
<keyword evidence="2" id="KW-0238">DNA-binding</keyword>
<dbReference type="InterPro" id="IPR046335">
    <property type="entry name" value="LacI/GalR-like_sensor"/>
</dbReference>
<dbReference type="SMART" id="SM00354">
    <property type="entry name" value="HTH_LACI"/>
    <property type="match status" value="1"/>
</dbReference>
<keyword evidence="6" id="KW-1185">Reference proteome</keyword>
<dbReference type="InterPro" id="IPR028082">
    <property type="entry name" value="Peripla_BP_I"/>
</dbReference>
<evidence type="ECO:0000256" key="2">
    <source>
        <dbReference type="ARBA" id="ARBA00023125"/>
    </source>
</evidence>
<evidence type="ECO:0000256" key="1">
    <source>
        <dbReference type="ARBA" id="ARBA00023015"/>
    </source>
</evidence>
<dbReference type="Proteomes" id="UP000288102">
    <property type="component" value="Unassembled WGS sequence"/>
</dbReference>
<protein>
    <submittedName>
        <fullName evidence="5">LacI family transcriptional regulator</fullName>
    </submittedName>
</protein>
<sequence>MKNKPVTLKNIADDLKISITTVSFVLNGKSKEKNISEQLTAKVLDYAKKINYKPNQLAQSLRTGKSNILVFMVEDISNSFFCKLARIFEDFIYKEGYRVIFCSNDNDDEKSRELIDLFTYRQVDGFIIVPSPGIRSTIENLIKQNIPVILLDRYFEELECNVVTINNKQASFDATAHLIGNGFKNIGFITTDSNQSQMQDRLSGYRKAISYFGLNSTILSIPYNEMQQDKGQVKQFLSENTALDAVFFATNYLAQRGLEVLKEDNYSLIDRIGIISFDDHEMFNIYPITITCISQPMEKICSKLMEIMLVLLNSKDVLESTNKCILKSELIIRESTVKRFVKNTKDSFLFNKVL</sequence>
<reference evidence="6" key="1">
    <citation type="journal article" date="2019" name="Syst. Appl. Microbiol.">
        <title>Flavobacterium circumlabens sp. nov. and Flavobacterium cupreum sp. nov., two psychrotrophic species isolated from Antarctic environmental samples.</title>
        <authorList>
            <person name="Kralova S."/>
            <person name="Busse H.-J."/>
            <person name="Svec P."/>
            <person name="Maslanova I."/>
            <person name="Stankova E."/>
            <person name="Bartak M."/>
            <person name="Sedlacek I."/>
        </authorList>
    </citation>
    <scope>NUCLEOTIDE SEQUENCE [LARGE SCALE GENOMIC DNA]</scope>
    <source>
        <strain evidence="6">CCM 8825</strain>
    </source>
</reference>